<organism evidence="2 3">
    <name type="scientific">Elysia chlorotica</name>
    <name type="common">Eastern emerald elysia</name>
    <name type="synonym">Sea slug</name>
    <dbReference type="NCBI Taxonomy" id="188477"/>
    <lineage>
        <taxon>Eukaryota</taxon>
        <taxon>Metazoa</taxon>
        <taxon>Spiralia</taxon>
        <taxon>Lophotrochozoa</taxon>
        <taxon>Mollusca</taxon>
        <taxon>Gastropoda</taxon>
        <taxon>Heterobranchia</taxon>
        <taxon>Euthyneura</taxon>
        <taxon>Panpulmonata</taxon>
        <taxon>Sacoglossa</taxon>
        <taxon>Placobranchoidea</taxon>
        <taxon>Plakobranchidae</taxon>
        <taxon>Elysia</taxon>
    </lineage>
</organism>
<evidence type="ECO:0000313" key="2">
    <source>
        <dbReference type="EMBL" id="RUS75575.1"/>
    </source>
</evidence>
<feature type="compositionally biased region" description="Low complexity" evidence="1">
    <location>
        <begin position="372"/>
        <end position="383"/>
    </location>
</feature>
<dbReference type="OrthoDB" id="10671229at2759"/>
<keyword evidence="3" id="KW-1185">Reference proteome</keyword>
<reference evidence="2 3" key="1">
    <citation type="submission" date="2019-01" db="EMBL/GenBank/DDBJ databases">
        <title>A draft genome assembly of the solar-powered sea slug Elysia chlorotica.</title>
        <authorList>
            <person name="Cai H."/>
            <person name="Li Q."/>
            <person name="Fang X."/>
            <person name="Li J."/>
            <person name="Curtis N.E."/>
            <person name="Altenburger A."/>
            <person name="Shibata T."/>
            <person name="Feng M."/>
            <person name="Maeda T."/>
            <person name="Schwartz J.A."/>
            <person name="Shigenobu S."/>
            <person name="Lundholm N."/>
            <person name="Nishiyama T."/>
            <person name="Yang H."/>
            <person name="Hasebe M."/>
            <person name="Li S."/>
            <person name="Pierce S.K."/>
            <person name="Wang J."/>
        </authorList>
    </citation>
    <scope>NUCLEOTIDE SEQUENCE [LARGE SCALE GENOMIC DNA]</scope>
    <source>
        <strain evidence="2">EC2010</strain>
        <tissue evidence="2">Whole organism of an adult</tissue>
    </source>
</reference>
<feature type="compositionally biased region" description="Basic and acidic residues" evidence="1">
    <location>
        <begin position="589"/>
        <end position="611"/>
    </location>
</feature>
<feature type="region of interest" description="Disordered" evidence="1">
    <location>
        <begin position="20"/>
        <end position="140"/>
    </location>
</feature>
<evidence type="ECO:0000313" key="3">
    <source>
        <dbReference type="Proteomes" id="UP000271974"/>
    </source>
</evidence>
<dbReference type="EMBL" id="RQTK01000729">
    <property type="protein sequence ID" value="RUS75575.1"/>
    <property type="molecule type" value="Genomic_DNA"/>
</dbReference>
<comment type="caution">
    <text evidence="2">The sequence shown here is derived from an EMBL/GenBank/DDBJ whole genome shotgun (WGS) entry which is preliminary data.</text>
</comment>
<feature type="compositionally biased region" description="Basic and acidic residues" evidence="1">
    <location>
        <begin position="391"/>
        <end position="405"/>
    </location>
</feature>
<feature type="compositionally biased region" description="Polar residues" evidence="1">
    <location>
        <begin position="28"/>
        <end position="77"/>
    </location>
</feature>
<feature type="compositionally biased region" description="Basic and acidic residues" evidence="1">
    <location>
        <begin position="435"/>
        <end position="445"/>
    </location>
</feature>
<protein>
    <submittedName>
        <fullName evidence="2">Uncharacterized protein</fullName>
    </submittedName>
</protein>
<feature type="compositionally biased region" description="Polar residues" evidence="1">
    <location>
        <begin position="204"/>
        <end position="232"/>
    </location>
</feature>
<feature type="compositionally biased region" description="Basic and acidic residues" evidence="1">
    <location>
        <begin position="472"/>
        <end position="489"/>
    </location>
</feature>
<feature type="compositionally biased region" description="Basic residues" evidence="1">
    <location>
        <begin position="361"/>
        <end position="371"/>
    </location>
</feature>
<gene>
    <name evidence="2" type="ORF">EGW08_016669</name>
</gene>
<proteinExistence type="predicted"/>
<feature type="compositionally biased region" description="Basic and acidic residues" evidence="1">
    <location>
        <begin position="497"/>
        <end position="517"/>
    </location>
</feature>
<feature type="region of interest" description="Disordered" evidence="1">
    <location>
        <begin position="157"/>
        <end position="232"/>
    </location>
</feature>
<feature type="compositionally biased region" description="Low complexity" evidence="1">
    <location>
        <begin position="157"/>
        <end position="173"/>
    </location>
</feature>
<feature type="non-terminal residue" evidence="2">
    <location>
        <position position="831"/>
    </location>
</feature>
<feature type="compositionally biased region" description="Basic and acidic residues" evidence="1">
    <location>
        <begin position="414"/>
        <end position="423"/>
    </location>
</feature>
<feature type="compositionally biased region" description="Polar residues" evidence="1">
    <location>
        <begin position="97"/>
        <end position="117"/>
    </location>
</feature>
<accession>A0A433T1Z2</accession>
<sequence length="831" mass="90181">MADDDGFSDLLMAIKEFDDAEGNKEKFNTNQNCVDTNISPSSTPSKNQINSDKSTAPVESSPSKEQLSDRQSASNTLGDAVKLGVESQTPDDVDELSPNSDVRSLKSTNNPETLTHQHQIKTEPPSDDYEASVSAPQQPEINPSLCIISCVSSLSSTEQTSLDLSPSSSYSTSEQMKSASVPPDVTPSSDLTPLDVSVKLEPLDSNSFTSEPEANPIPETSETPLPDPSLSNTWEQNLTAVIDAVASGRDSSAEKSCSSSTSQKRDSGVTKLLKGPKSKRGTKQAALKSDSFTSLVPLLTRLTANDLALYTDLSLSPRNSGKNTSVMKVDGIAIEIDCPGPSLPVEDLPTTSKDSKDLAKRGKTVAKKRASAKSTNSASKKSAQLNASVSDKAKESGKSIKKEIDTSGSSVKLEPPESAKEATKGLNQKRGGKSARLEVCKKEVNSPKTRSTVNKAKLGEDKNETPNLSESKSSKERSTHEPVGVDKDSSNVAGTKSRRDSDNAKKAKDKLSDKSNDNMETNLEGDVDHSAEQTANFKEKHCVDSVDDKVQGRKGGQKTLMEMNVESYLTEANQLLGKKANKLNFTVPRIKETAKKENSRQERDKDSEKLSNSRSKKKLAIKSEPSDESVSRRGRRSESRSSSCDTAGSVLDDAGDREKIPSYLELDKSTKLWKIKEKLRHVGALIELCIQGFDKTDIGQIVQVVSLFTSDFEVYARWTPSENMTIFISCVALEVVKNLLLQIYTLCLSKRSLTIGFKHVGMYPATQITFRVNMPNGISVFDDTTENCDLSTHEATFSGSLQRVPAVCYPYVLLGSQHCQLQKVKADSDQA</sequence>
<dbReference type="AlphaFoldDB" id="A0A433T1Z2"/>
<dbReference type="Proteomes" id="UP000271974">
    <property type="component" value="Unassembled WGS sequence"/>
</dbReference>
<evidence type="ECO:0000256" key="1">
    <source>
        <dbReference type="SAM" id="MobiDB-lite"/>
    </source>
</evidence>
<feature type="region of interest" description="Disordered" evidence="1">
    <location>
        <begin position="587"/>
        <end position="653"/>
    </location>
</feature>
<feature type="region of interest" description="Disordered" evidence="1">
    <location>
        <begin position="250"/>
        <end position="285"/>
    </location>
</feature>
<feature type="region of interest" description="Disordered" evidence="1">
    <location>
        <begin position="340"/>
        <end position="542"/>
    </location>
</feature>
<feature type="compositionally biased region" description="Basic and acidic residues" evidence="1">
    <location>
        <begin position="526"/>
        <end position="542"/>
    </location>
</feature>
<name>A0A433T1Z2_ELYCH</name>